<sequence length="411" mass="45200">MTKCIDIFQENIQKFGVFKNKQVFSAYETKLLVEYIVSGYVQHVRLIACTFTTSQNVMIQKVRKVIELVPDPLPFLPLSQGVPADKWDEVCRFEEEQAVLAQVAKAEAIEAARLQAIADIKLKADTERVAYLLKQQSEAEQALAAPFAELSHTTITIPSVDTIFRDVPIIVFNATAQHAQHAQQESENDHLADDKWLGADLKSKNETTFSHPTITMTASKSIGLLGSSNAKLEQSIGPVVAQTTRSKDSSRLLQAYTSSDTNHTLLHRASHSTLHTVTMQTPMAKSNAAIVSQPNSDNAAMVISRSNIVQAITTNITDMFKELEQSLMGKMDLQLGDMASRIDRVHSAMVAREEYRLSKEKHTGATKQSAFPVAASHIASSAHLVGKEGADRDGRESSRKRLGQLSSASKK</sequence>
<accession>F4P124</accession>
<dbReference type="HOGENOM" id="CLU_669001_0_0_1"/>
<feature type="compositionally biased region" description="Basic and acidic residues" evidence="1">
    <location>
        <begin position="385"/>
        <end position="399"/>
    </location>
</feature>
<name>F4P124_BATDJ</name>
<dbReference type="Proteomes" id="UP000007241">
    <property type="component" value="Unassembled WGS sequence"/>
</dbReference>
<evidence type="ECO:0000256" key="1">
    <source>
        <dbReference type="SAM" id="MobiDB-lite"/>
    </source>
</evidence>
<dbReference type="InParanoid" id="F4P124"/>
<dbReference type="PANTHER" id="PTHR28457:SF1">
    <property type="entry name" value="CILIA- AND FLAGELLA-ASSOCIATED PROTEIN 119"/>
    <property type="match status" value="1"/>
</dbReference>
<dbReference type="PANTHER" id="PTHR28457">
    <property type="entry name" value="COILED-COIL DOMAIN-CONTAINING PROTEIN 189"/>
    <property type="match status" value="1"/>
</dbReference>
<evidence type="ECO:0000313" key="3">
    <source>
        <dbReference type="Proteomes" id="UP000007241"/>
    </source>
</evidence>
<gene>
    <name evidence="2" type="ORF">BATDEDRAFT_88378</name>
</gene>
<protein>
    <submittedName>
        <fullName evidence="2">Uncharacterized protein</fullName>
    </submittedName>
</protein>
<evidence type="ECO:0000313" key="2">
    <source>
        <dbReference type="EMBL" id="EGF80686.1"/>
    </source>
</evidence>
<proteinExistence type="predicted"/>
<dbReference type="RefSeq" id="XP_006678656.1">
    <property type="nucleotide sequence ID" value="XM_006678593.1"/>
</dbReference>
<organism evidence="2 3">
    <name type="scientific">Batrachochytrium dendrobatidis (strain JAM81 / FGSC 10211)</name>
    <name type="common">Frog chytrid fungus</name>
    <dbReference type="NCBI Taxonomy" id="684364"/>
    <lineage>
        <taxon>Eukaryota</taxon>
        <taxon>Fungi</taxon>
        <taxon>Fungi incertae sedis</taxon>
        <taxon>Chytridiomycota</taxon>
        <taxon>Chytridiomycota incertae sedis</taxon>
        <taxon>Chytridiomycetes</taxon>
        <taxon>Rhizophydiales</taxon>
        <taxon>Rhizophydiales incertae sedis</taxon>
        <taxon>Batrachochytrium</taxon>
    </lineage>
</organism>
<keyword evidence="3" id="KW-1185">Reference proteome</keyword>
<dbReference type="EMBL" id="GL882883">
    <property type="protein sequence ID" value="EGF80686.1"/>
    <property type="molecule type" value="Genomic_DNA"/>
</dbReference>
<dbReference type="OrthoDB" id="2135849at2759"/>
<feature type="region of interest" description="Disordered" evidence="1">
    <location>
        <begin position="382"/>
        <end position="411"/>
    </location>
</feature>
<dbReference type="AlphaFoldDB" id="F4P124"/>
<reference evidence="2 3" key="1">
    <citation type="submission" date="2009-12" db="EMBL/GenBank/DDBJ databases">
        <title>The draft genome of Batrachochytrium dendrobatidis.</title>
        <authorList>
            <consortium name="US DOE Joint Genome Institute (JGI-PGF)"/>
            <person name="Kuo A."/>
            <person name="Salamov A."/>
            <person name="Schmutz J."/>
            <person name="Lucas S."/>
            <person name="Pitluck S."/>
            <person name="Rosenblum E."/>
            <person name="Stajich J."/>
            <person name="Eisen M."/>
            <person name="Grigoriev I.V."/>
        </authorList>
    </citation>
    <scope>NUCLEOTIDE SEQUENCE [LARGE SCALE GENOMIC DNA]</scope>
    <source>
        <strain evidence="3">JAM81 / FGSC 10211</strain>
    </source>
</reference>
<dbReference type="InterPro" id="IPR032727">
    <property type="entry name" value="CLAMP"/>
</dbReference>
<dbReference type="GeneID" id="18243130"/>